<proteinExistence type="predicted"/>
<evidence type="ECO:0000313" key="1">
    <source>
        <dbReference type="EMBL" id="EAA20496.1"/>
    </source>
</evidence>
<name>Q7RQ96_PLAYO</name>
<reference evidence="1 2" key="1">
    <citation type="journal article" date="2002" name="Nature">
        <title>Genome sequence and comparative analysis of the model rodent malaria parasite Plasmodium yoelii yoelii.</title>
        <authorList>
            <person name="Carlton J.M."/>
            <person name="Angiuoli S.V."/>
            <person name="Suh B.B."/>
            <person name="Kooij T.W."/>
            <person name="Pertea M."/>
            <person name="Silva J.C."/>
            <person name="Ermolaeva M.D."/>
            <person name="Allen J.E."/>
            <person name="Selengut J.D."/>
            <person name="Koo H.L."/>
            <person name="Peterson J.D."/>
            <person name="Pop M."/>
            <person name="Kosack D.S."/>
            <person name="Shumway M.F."/>
            <person name="Bidwell S.L."/>
            <person name="Shallom S.J."/>
            <person name="van Aken S.E."/>
            <person name="Riedmuller S.B."/>
            <person name="Feldblyum T.V."/>
            <person name="Cho J.K."/>
            <person name="Quackenbush J."/>
            <person name="Sedegah M."/>
            <person name="Shoaibi A."/>
            <person name="Cummings L.M."/>
            <person name="Florens L."/>
            <person name="Yates J.R."/>
            <person name="Raine J.D."/>
            <person name="Sinden R.E."/>
            <person name="Harris M.A."/>
            <person name="Cunningham D.A."/>
            <person name="Preiser P.R."/>
            <person name="Bergman L.W."/>
            <person name="Vaidya A.B."/>
            <person name="van Lin L.H."/>
            <person name="Janse C.J."/>
            <person name="Waters A.P."/>
            <person name="Smith H.O."/>
            <person name="White O.R."/>
            <person name="Salzberg S.L."/>
            <person name="Venter J.C."/>
            <person name="Fraser C.M."/>
            <person name="Hoffman S.L."/>
            <person name="Gardner M.J."/>
            <person name="Carucci D.J."/>
        </authorList>
    </citation>
    <scope>NUCLEOTIDE SEQUENCE [LARGE SCALE GENOMIC DNA]</scope>
    <source>
        <strain evidence="1 2">17XNL</strain>
    </source>
</reference>
<evidence type="ECO:0000313" key="2">
    <source>
        <dbReference type="Proteomes" id="UP000008553"/>
    </source>
</evidence>
<dbReference type="AlphaFoldDB" id="Q7RQ96"/>
<accession>Q7RQ96</accession>
<organism evidence="1 2">
    <name type="scientific">Plasmodium yoelii yoelii</name>
    <dbReference type="NCBI Taxonomy" id="73239"/>
    <lineage>
        <taxon>Eukaryota</taxon>
        <taxon>Sar</taxon>
        <taxon>Alveolata</taxon>
        <taxon>Apicomplexa</taxon>
        <taxon>Aconoidasida</taxon>
        <taxon>Haemosporida</taxon>
        <taxon>Plasmodiidae</taxon>
        <taxon>Plasmodium</taxon>
        <taxon>Plasmodium (Vinckeia)</taxon>
    </lineage>
</organism>
<gene>
    <name evidence="1" type="ORF">PY01206</name>
</gene>
<comment type="caution">
    <text evidence="1">The sequence shown here is derived from an EMBL/GenBank/DDBJ whole genome shotgun (WGS) entry which is preliminary data.</text>
</comment>
<dbReference type="PaxDb" id="73239-Q7RQ96"/>
<dbReference type="EMBL" id="AABL01000316">
    <property type="protein sequence ID" value="EAA20496.1"/>
    <property type="molecule type" value="Genomic_DNA"/>
</dbReference>
<protein>
    <submittedName>
        <fullName evidence="1">Uncharacterized protein</fullName>
    </submittedName>
</protein>
<dbReference type="InParanoid" id="Q7RQ96"/>
<keyword evidence="2" id="KW-1185">Reference proteome</keyword>
<dbReference type="Proteomes" id="UP000008553">
    <property type="component" value="Unassembled WGS sequence"/>
</dbReference>
<sequence>MCLFIFTVFFFFNLGFLISKNIYNQDIIMQKHNFAEISFFRTFSQIFNYGTDRW</sequence>